<dbReference type="EMBL" id="QGMY01000017">
    <property type="protein sequence ID" value="PWR69926.1"/>
    <property type="molecule type" value="Genomic_DNA"/>
</dbReference>
<evidence type="ECO:0000259" key="1">
    <source>
        <dbReference type="SMART" id="SM00849"/>
    </source>
</evidence>
<organism evidence="2 3">
    <name type="scientific">Methanospirillum lacunae</name>
    <dbReference type="NCBI Taxonomy" id="668570"/>
    <lineage>
        <taxon>Archaea</taxon>
        <taxon>Methanobacteriati</taxon>
        <taxon>Methanobacteriota</taxon>
        <taxon>Stenosarchaea group</taxon>
        <taxon>Methanomicrobia</taxon>
        <taxon>Methanomicrobiales</taxon>
        <taxon>Methanospirillaceae</taxon>
        <taxon>Methanospirillum</taxon>
    </lineage>
</organism>
<dbReference type="SMART" id="SM00849">
    <property type="entry name" value="Lactamase_B"/>
    <property type="match status" value="1"/>
</dbReference>
<dbReference type="InterPro" id="IPR036866">
    <property type="entry name" value="RibonucZ/Hydroxyglut_hydro"/>
</dbReference>
<dbReference type="AlphaFoldDB" id="A0A2V2MWZ1"/>
<proteinExistence type="predicted"/>
<dbReference type="Proteomes" id="UP000245657">
    <property type="component" value="Unassembled WGS sequence"/>
</dbReference>
<dbReference type="PANTHER" id="PTHR42663:SF12">
    <property type="entry name" value="ATP-BINDING PROTEIN PHNP"/>
    <property type="match status" value="1"/>
</dbReference>
<dbReference type="CDD" id="cd16279">
    <property type="entry name" value="metallo-hydrolase-like_MBL-fold"/>
    <property type="match status" value="1"/>
</dbReference>
<accession>A0A2V2MWZ1</accession>
<dbReference type="GeneID" id="97547446"/>
<feature type="domain" description="Metallo-beta-lactamase" evidence="1">
    <location>
        <begin position="35"/>
        <end position="222"/>
    </location>
</feature>
<dbReference type="Gene3D" id="3.60.15.10">
    <property type="entry name" value="Ribonuclease Z/Hydroxyacylglutathione hydrolase-like"/>
    <property type="match status" value="1"/>
</dbReference>
<evidence type="ECO:0000313" key="3">
    <source>
        <dbReference type="Proteomes" id="UP000245657"/>
    </source>
</evidence>
<dbReference type="Pfam" id="PF12706">
    <property type="entry name" value="Lactamase_B_2"/>
    <property type="match status" value="1"/>
</dbReference>
<name>A0A2V2MWZ1_9EURY</name>
<dbReference type="OrthoDB" id="53037at2157"/>
<sequence>MEITLLGTGDAVGTPHVGCDCTQCTYAKKNGIERLRTSILIRNNGNTILIDTSPDLRRQLLQNGSPRIDAVIWTHGHYDHFMGFGEFYRVQRIPPVYAAPAVMKYCGEIYQFLIHDKHEIQVYTPFTLFGLEFTLVEVTHPNVYTCGVIFSDGKVRIGYTSDTNEHLPEKTRGLLTGMDLLFIDGLFPSSFKKVAKHLNYEEAVDLAGELKAKDFRVVHMSHYLPFNLPHQGYDGEQFIF</sequence>
<dbReference type="PANTHER" id="PTHR42663">
    <property type="entry name" value="HYDROLASE C777.06C-RELATED-RELATED"/>
    <property type="match status" value="1"/>
</dbReference>
<evidence type="ECO:0000313" key="2">
    <source>
        <dbReference type="EMBL" id="PWR69926.1"/>
    </source>
</evidence>
<dbReference type="SUPFAM" id="SSF56281">
    <property type="entry name" value="Metallo-hydrolase/oxidoreductase"/>
    <property type="match status" value="1"/>
</dbReference>
<reference evidence="2 3" key="1">
    <citation type="submission" date="2018-05" db="EMBL/GenBank/DDBJ databases">
        <title>Draft genome of Methanospirillum lacunae Ki8-1.</title>
        <authorList>
            <person name="Dueholm M.S."/>
            <person name="Nielsen P.H."/>
            <person name="Bakmann L.F."/>
            <person name="Otzen D.E."/>
        </authorList>
    </citation>
    <scope>NUCLEOTIDE SEQUENCE [LARGE SCALE GENOMIC DNA]</scope>
    <source>
        <strain evidence="2 3">Ki8-1</strain>
    </source>
</reference>
<gene>
    <name evidence="2" type="ORF">DK846_15955</name>
</gene>
<dbReference type="RefSeq" id="WP_109969991.1">
    <property type="nucleotide sequence ID" value="NZ_CP176093.1"/>
</dbReference>
<comment type="caution">
    <text evidence="2">The sequence shown here is derived from an EMBL/GenBank/DDBJ whole genome shotgun (WGS) entry which is preliminary data.</text>
</comment>
<dbReference type="GO" id="GO:0016787">
    <property type="term" value="F:hydrolase activity"/>
    <property type="evidence" value="ECO:0007669"/>
    <property type="project" value="UniProtKB-KW"/>
</dbReference>
<keyword evidence="3" id="KW-1185">Reference proteome</keyword>
<protein>
    <submittedName>
        <fullName evidence="2">MBL fold metallo-hydrolase</fullName>
    </submittedName>
</protein>
<keyword evidence="2" id="KW-0378">Hydrolase</keyword>
<dbReference type="InterPro" id="IPR001279">
    <property type="entry name" value="Metallo-B-lactamas"/>
</dbReference>